<feature type="transmembrane region" description="Helical" evidence="5">
    <location>
        <begin position="329"/>
        <end position="353"/>
    </location>
</feature>
<keyword evidence="1 3" id="KW-0807">Transducer</keyword>
<dbReference type="Pfam" id="PF00672">
    <property type="entry name" value="HAMP"/>
    <property type="match status" value="1"/>
</dbReference>
<dbReference type="Proteomes" id="UP000752013">
    <property type="component" value="Unassembled WGS sequence"/>
</dbReference>
<name>A0A968KTB2_9SPIO</name>
<protein>
    <submittedName>
        <fullName evidence="8">Methyl-accepting chemotaxis protein</fullName>
    </submittedName>
</protein>
<dbReference type="Gene3D" id="6.10.340.10">
    <property type="match status" value="1"/>
</dbReference>
<sequence>MKIRTKAVIIIYASLSIFISLFALLVLKTFENQVRIRSLDMGEQYVSALAVNVSSRIEATRLRADAIQRILLNYPENPAERRSWLARELATLSVEEQDIDGIWVVMLPNVFDGMDAQFINDNTEFGDDIGRIQMYASRGDISFLGAKSLDIQNNEDIRYVLHKQRAKIVTLADRKMINSFVVSRTGMSLMVPIKNPETQVVYGVLGVDISPDFLFKNMQRVSAPLHWEHIFIQSSHQNILFEKMGETSSILIDDNLINKIHAVSKQEMNGERRLGRQSVFFSHDINPRRRHQYTFVSVIHSLNREENWVISYTVDNKNMLINVDRLQQMIRAGIIIVLICMAIIVYVSVTLVMRRLISINNSMHNVISGERDLTQRIKISGNDELRDLAYNFNHLIGYIQRLVHDVKKNAKRLDKTSQALSREMTDSKENLMGLQQGIYGLVISIENDLTGLVEETAGLTVSVVDRIEGLEKLVTLQGQDTTQSTEMIEEMVQSIKETSAIMESVSGEYAQLLAAGEIGRMRQALVQARVKDVVKTSVKLEEANHLIEQIANQTNLLAMNAAIEAAHAGNVGLGFAVVADEISSLAEMASEQSRRIGEELTLVHQTIAAIEELSESSEEAYRQVFTGINTLASLVTEAGDAIHEQSMEGSEVVRSLAIIKDSVAEVQVAAQFMRSHGVLIGDRMQQFSDKMMADRDGIEFLVAVVENVLQATTEFNDLVSTNSRVSSELRALMNKFKI</sequence>
<comment type="similarity">
    <text evidence="2">Belongs to the methyl-accepting chemotaxis (MCP) protein family.</text>
</comment>
<reference evidence="8" key="1">
    <citation type="submission" date="2020-03" db="EMBL/GenBank/DDBJ databases">
        <title>Spirochaetal bacteria isolated from arthropods constitute a novel genus Entomospira genus novum within the order Spirochaetales.</title>
        <authorList>
            <person name="Grana-Miraglia L."/>
            <person name="Sikutova S."/>
            <person name="Fingerle V."/>
            <person name="Sing A."/>
            <person name="Castillo-Ramirez S."/>
            <person name="Margos G."/>
            <person name="Rudolf I."/>
        </authorList>
    </citation>
    <scope>NUCLEOTIDE SEQUENCE</scope>
    <source>
        <strain evidence="8">BR208</strain>
    </source>
</reference>
<dbReference type="InterPro" id="IPR003660">
    <property type="entry name" value="HAMP_dom"/>
</dbReference>
<dbReference type="EMBL" id="JAATLK010000001">
    <property type="protein sequence ID" value="NIZ47236.1"/>
    <property type="molecule type" value="Genomic_DNA"/>
</dbReference>
<evidence type="ECO:0000256" key="2">
    <source>
        <dbReference type="ARBA" id="ARBA00029447"/>
    </source>
</evidence>
<keyword evidence="5" id="KW-0812">Transmembrane</keyword>
<dbReference type="InterPro" id="IPR004089">
    <property type="entry name" value="MCPsignal_dom"/>
</dbReference>
<evidence type="ECO:0000313" key="9">
    <source>
        <dbReference type="Proteomes" id="UP000752013"/>
    </source>
</evidence>
<evidence type="ECO:0000256" key="3">
    <source>
        <dbReference type="PROSITE-ProRule" id="PRU00284"/>
    </source>
</evidence>
<dbReference type="PANTHER" id="PTHR32089">
    <property type="entry name" value="METHYL-ACCEPTING CHEMOTAXIS PROTEIN MCPB"/>
    <property type="match status" value="1"/>
</dbReference>
<dbReference type="GO" id="GO:0016020">
    <property type="term" value="C:membrane"/>
    <property type="evidence" value="ECO:0007669"/>
    <property type="project" value="InterPro"/>
</dbReference>
<evidence type="ECO:0000256" key="4">
    <source>
        <dbReference type="SAM" id="Coils"/>
    </source>
</evidence>
<dbReference type="AlphaFoldDB" id="A0A968KTB2"/>
<feature type="domain" description="Methyl-accepting transducer" evidence="6">
    <location>
        <begin position="452"/>
        <end position="674"/>
    </location>
</feature>
<dbReference type="PANTHER" id="PTHR32089:SF112">
    <property type="entry name" value="LYSOZYME-LIKE PROTEIN-RELATED"/>
    <property type="match status" value="1"/>
</dbReference>
<keyword evidence="4" id="KW-0175">Coiled coil</keyword>
<comment type="caution">
    <text evidence="8">The sequence shown here is derived from an EMBL/GenBank/DDBJ whole genome shotgun (WGS) entry which is preliminary data.</text>
</comment>
<keyword evidence="9" id="KW-1185">Reference proteome</keyword>
<gene>
    <name evidence="8" type="ORF">HCT46_04815</name>
</gene>
<dbReference type="PROSITE" id="PS50111">
    <property type="entry name" value="CHEMOTAXIS_TRANSDUC_2"/>
    <property type="match status" value="1"/>
</dbReference>
<dbReference type="Pfam" id="PF00015">
    <property type="entry name" value="MCPsignal"/>
    <property type="match status" value="1"/>
</dbReference>
<evidence type="ECO:0000256" key="5">
    <source>
        <dbReference type="SAM" id="Phobius"/>
    </source>
</evidence>
<dbReference type="GO" id="GO:0007165">
    <property type="term" value="P:signal transduction"/>
    <property type="evidence" value="ECO:0007669"/>
    <property type="project" value="UniProtKB-KW"/>
</dbReference>
<dbReference type="Gene3D" id="3.30.450.20">
    <property type="entry name" value="PAS domain"/>
    <property type="match status" value="1"/>
</dbReference>
<keyword evidence="5" id="KW-0472">Membrane</keyword>
<dbReference type="RefSeq" id="WP_167703657.1">
    <property type="nucleotide sequence ID" value="NZ_CP118168.1"/>
</dbReference>
<evidence type="ECO:0000313" key="8">
    <source>
        <dbReference type="EMBL" id="NIZ47236.1"/>
    </source>
</evidence>
<dbReference type="SMART" id="SM00283">
    <property type="entry name" value="MA"/>
    <property type="match status" value="1"/>
</dbReference>
<dbReference type="CDD" id="cd06225">
    <property type="entry name" value="HAMP"/>
    <property type="match status" value="1"/>
</dbReference>
<dbReference type="PROSITE" id="PS50885">
    <property type="entry name" value="HAMP"/>
    <property type="match status" value="1"/>
</dbReference>
<feature type="domain" description="HAMP" evidence="7">
    <location>
        <begin position="350"/>
        <end position="404"/>
    </location>
</feature>
<dbReference type="SMART" id="SM00304">
    <property type="entry name" value="HAMP"/>
    <property type="match status" value="1"/>
</dbReference>
<evidence type="ECO:0000259" key="6">
    <source>
        <dbReference type="PROSITE" id="PS50111"/>
    </source>
</evidence>
<dbReference type="Gene3D" id="1.10.287.950">
    <property type="entry name" value="Methyl-accepting chemotaxis protein"/>
    <property type="match status" value="1"/>
</dbReference>
<feature type="coiled-coil region" evidence="4">
    <location>
        <begin position="403"/>
        <end position="430"/>
    </location>
</feature>
<organism evidence="8 9">
    <name type="scientific">Entomospira nematocerorum</name>
    <dbReference type="NCBI Taxonomy" id="2719987"/>
    <lineage>
        <taxon>Bacteria</taxon>
        <taxon>Pseudomonadati</taxon>
        <taxon>Spirochaetota</taxon>
        <taxon>Spirochaetia</taxon>
        <taxon>Spirochaetales</taxon>
        <taxon>Spirochaetaceae</taxon>
        <taxon>Entomospira</taxon>
    </lineage>
</organism>
<evidence type="ECO:0000256" key="1">
    <source>
        <dbReference type="ARBA" id="ARBA00023224"/>
    </source>
</evidence>
<accession>A0A968KTB2</accession>
<keyword evidence="5" id="KW-1133">Transmembrane helix</keyword>
<feature type="transmembrane region" description="Helical" evidence="5">
    <location>
        <begin position="7"/>
        <end position="27"/>
    </location>
</feature>
<proteinExistence type="inferred from homology"/>
<dbReference type="SUPFAM" id="SSF58104">
    <property type="entry name" value="Methyl-accepting chemotaxis protein (MCP) signaling domain"/>
    <property type="match status" value="1"/>
</dbReference>
<evidence type="ECO:0000259" key="7">
    <source>
        <dbReference type="PROSITE" id="PS50885"/>
    </source>
</evidence>